<proteinExistence type="predicted"/>
<reference evidence="1" key="1">
    <citation type="journal article" date="2014" name="Int. J. Syst. Evol. Microbiol.">
        <title>Complete genome sequence of Corynebacterium casei LMG S-19264T (=DSM 44701T), isolated from a smear-ripened cheese.</title>
        <authorList>
            <consortium name="US DOE Joint Genome Institute (JGI-PGF)"/>
            <person name="Walter F."/>
            <person name="Albersmeier A."/>
            <person name="Kalinowski J."/>
            <person name="Ruckert C."/>
        </authorList>
    </citation>
    <scope>NUCLEOTIDE SEQUENCE</scope>
    <source>
        <strain evidence="1">KCTC 12870</strain>
    </source>
</reference>
<evidence type="ECO:0008006" key="3">
    <source>
        <dbReference type="Google" id="ProtNLM"/>
    </source>
</evidence>
<organism evidence="1 2">
    <name type="scientific">Cerasicoccus arenae</name>
    <dbReference type="NCBI Taxonomy" id="424488"/>
    <lineage>
        <taxon>Bacteria</taxon>
        <taxon>Pseudomonadati</taxon>
        <taxon>Verrucomicrobiota</taxon>
        <taxon>Opitutia</taxon>
        <taxon>Puniceicoccales</taxon>
        <taxon>Cerasicoccaceae</taxon>
        <taxon>Cerasicoccus</taxon>
    </lineage>
</organism>
<dbReference type="Proteomes" id="UP000642829">
    <property type="component" value="Unassembled WGS sequence"/>
</dbReference>
<sequence length="284" mass="30451">MQFSRMRRAGQLSAIALTATLTSTAFGIIQIDNYLVGGAASEADLLNGGPYAWYIITPDSTDGDRQKTVSEPIALGGKRDLTASSYSTSAGKAYLTEITSEASVRGYGTNPGLYLSYTVDPAPIVESDFEGLAGIQYGNTSSFQNLDLDLSGIAVNEGAFVLDVSHLAFSGEAERSMGIQLRLRSNSESGSKNANVWNFSNDYSATSIVWTFDDILAVNPDFVLGDVDQIQLWLKTKDADTTFSSVELVATSFHVVPEPSTYALLLGGAVLFLTLQRKLNAKHS</sequence>
<dbReference type="RefSeq" id="WP_189517077.1">
    <property type="nucleotide sequence ID" value="NZ_BMXG01000027.1"/>
</dbReference>
<reference evidence="1" key="2">
    <citation type="submission" date="2020-09" db="EMBL/GenBank/DDBJ databases">
        <authorList>
            <person name="Sun Q."/>
            <person name="Kim S."/>
        </authorList>
    </citation>
    <scope>NUCLEOTIDE SEQUENCE</scope>
    <source>
        <strain evidence="1">KCTC 12870</strain>
    </source>
</reference>
<protein>
    <recommendedName>
        <fullName evidence="3">PEP-CTERM protein-sorting domain-containing protein</fullName>
    </recommendedName>
</protein>
<name>A0A8J3DDU8_9BACT</name>
<keyword evidence="2" id="KW-1185">Reference proteome</keyword>
<gene>
    <name evidence="1" type="ORF">GCM10007047_31800</name>
</gene>
<comment type="caution">
    <text evidence="1">The sequence shown here is derived from an EMBL/GenBank/DDBJ whole genome shotgun (WGS) entry which is preliminary data.</text>
</comment>
<dbReference type="NCBIfam" id="TIGR02595">
    <property type="entry name" value="PEP_CTERM"/>
    <property type="match status" value="1"/>
</dbReference>
<dbReference type="AlphaFoldDB" id="A0A8J3DDU8"/>
<dbReference type="EMBL" id="BMXG01000027">
    <property type="protein sequence ID" value="GHC12040.1"/>
    <property type="molecule type" value="Genomic_DNA"/>
</dbReference>
<accession>A0A8J3DDU8</accession>
<dbReference type="InterPro" id="IPR013424">
    <property type="entry name" value="Ice-binding_C"/>
</dbReference>
<evidence type="ECO:0000313" key="2">
    <source>
        <dbReference type="Proteomes" id="UP000642829"/>
    </source>
</evidence>
<evidence type="ECO:0000313" key="1">
    <source>
        <dbReference type="EMBL" id="GHC12040.1"/>
    </source>
</evidence>